<dbReference type="Proteomes" id="UP000311919">
    <property type="component" value="Unassembled WGS sequence"/>
</dbReference>
<name>A0A4Z2DWP1_SCHJA</name>
<feature type="domain" description="SprT-like" evidence="3">
    <location>
        <begin position="54"/>
        <end position="223"/>
    </location>
</feature>
<dbReference type="GO" id="GO:0003697">
    <property type="term" value="F:single-stranded DNA binding"/>
    <property type="evidence" value="ECO:0007669"/>
    <property type="project" value="InterPro"/>
</dbReference>
<dbReference type="Gene3D" id="3.30.160.60">
    <property type="entry name" value="Classic Zinc Finger"/>
    <property type="match status" value="1"/>
</dbReference>
<dbReference type="GO" id="GO:0006974">
    <property type="term" value="P:DNA damage response"/>
    <property type="evidence" value="ECO:0007669"/>
    <property type="project" value="InterPro"/>
</dbReference>
<accession>A0A4Z2DWP1</accession>
<evidence type="ECO:0000313" key="5">
    <source>
        <dbReference type="Proteomes" id="UP000311919"/>
    </source>
</evidence>
<sequence length="348" mass="40101">MLSDDEPLLEKTKSFGSIGQNKYLIEENVEDEKNKSMPLCCLSDPVWDLLDPLPDIRLLFSSFDSQFFGSSLGSVEVKWSSRMTLCAGVCKFQRRHGICSISLSEPLLKFRPRKDLVETLLHEMIHAFLFVTRRDKDRDDHGPNFKSHMHRINSLAGLNITVYHSFHDEVDTYRTHWWRCTGPCRYRPPYFGYVKRSMNRAPGPKDAWWAQHQATCMGKFIKIKEPKRNVPLKRKTTFESHFKDQAKSKKQVKSGDIRNFITINSQNKNCISESASQPSTSRSSYSSIHIWPSDDKGHILGNRHQDITSTEYRQNIIETVDLSEVSCPNCACIVLLSQINEHLDICLS</sequence>
<dbReference type="PANTHER" id="PTHR21220:SF0">
    <property type="entry name" value="DNA-DEPENDENT METALLOPROTEASE SPRTN"/>
    <property type="match status" value="1"/>
</dbReference>
<proteinExistence type="predicted"/>
<reference evidence="4 5" key="1">
    <citation type="submission" date="2019-03" db="EMBL/GenBank/DDBJ databases">
        <title>An improved genome assembly of the fluke Schistosoma japonicum.</title>
        <authorList>
            <person name="Hu W."/>
            <person name="Luo F."/>
            <person name="Yin M."/>
            <person name="Mo X."/>
            <person name="Sun C."/>
            <person name="Wu Q."/>
            <person name="Zhu B."/>
            <person name="Xiang M."/>
            <person name="Wang J."/>
            <person name="Wang Y."/>
            <person name="Zhang T."/>
            <person name="Xu B."/>
            <person name="Zheng H."/>
            <person name="Feng Z."/>
        </authorList>
    </citation>
    <scope>NUCLEOTIDE SEQUENCE [LARGE SCALE GENOMIC DNA]</scope>
    <source>
        <strain evidence="4">HuSjv2</strain>
        <tissue evidence="4">Worms</tissue>
    </source>
</reference>
<dbReference type="GO" id="GO:0031593">
    <property type="term" value="F:polyubiquitin modification-dependent protein binding"/>
    <property type="evidence" value="ECO:0007669"/>
    <property type="project" value="TreeGrafter"/>
</dbReference>
<protein>
    <submittedName>
        <fullName evidence="4">SprT-like domain-containing protein</fullName>
    </submittedName>
</protein>
<dbReference type="GO" id="GO:0004222">
    <property type="term" value="F:metalloendopeptidase activity"/>
    <property type="evidence" value="ECO:0007669"/>
    <property type="project" value="InterPro"/>
</dbReference>
<dbReference type="InterPro" id="IPR044245">
    <property type="entry name" value="Spartan"/>
</dbReference>
<evidence type="ECO:0000256" key="1">
    <source>
        <dbReference type="ARBA" id="ARBA00004123"/>
    </source>
</evidence>
<dbReference type="EMBL" id="SKCS01000021">
    <property type="protein sequence ID" value="TNN20650.1"/>
    <property type="molecule type" value="Genomic_DNA"/>
</dbReference>
<evidence type="ECO:0000256" key="2">
    <source>
        <dbReference type="ARBA" id="ARBA00023242"/>
    </source>
</evidence>
<dbReference type="PANTHER" id="PTHR21220">
    <property type="entry name" value="DNA-DEPENDENT METALLOPROTEASE SPRTN"/>
    <property type="match status" value="1"/>
</dbReference>
<evidence type="ECO:0000313" key="4">
    <source>
        <dbReference type="EMBL" id="TNN20650.1"/>
    </source>
</evidence>
<comment type="subcellular location">
    <subcellularLocation>
        <location evidence="1">Nucleus</location>
    </subcellularLocation>
</comment>
<dbReference type="STRING" id="6182.A0A4Z2DWP1"/>
<dbReference type="Pfam" id="PF22934">
    <property type="entry name" value="SPRTN_ZBD"/>
    <property type="match status" value="1"/>
</dbReference>
<dbReference type="Pfam" id="PF10263">
    <property type="entry name" value="SprT-like"/>
    <property type="match status" value="1"/>
</dbReference>
<dbReference type="InterPro" id="IPR055220">
    <property type="entry name" value="SPRTN_ZBD"/>
</dbReference>
<dbReference type="OrthoDB" id="5236983at2759"/>
<dbReference type="GO" id="GO:0005634">
    <property type="term" value="C:nucleus"/>
    <property type="evidence" value="ECO:0007669"/>
    <property type="project" value="UniProtKB-SubCell"/>
</dbReference>
<keyword evidence="5" id="KW-1185">Reference proteome</keyword>
<dbReference type="SMART" id="SM00731">
    <property type="entry name" value="SprT"/>
    <property type="match status" value="1"/>
</dbReference>
<organism evidence="4 5">
    <name type="scientific">Schistosoma japonicum</name>
    <name type="common">Blood fluke</name>
    <dbReference type="NCBI Taxonomy" id="6182"/>
    <lineage>
        <taxon>Eukaryota</taxon>
        <taxon>Metazoa</taxon>
        <taxon>Spiralia</taxon>
        <taxon>Lophotrochozoa</taxon>
        <taxon>Platyhelminthes</taxon>
        <taxon>Trematoda</taxon>
        <taxon>Digenea</taxon>
        <taxon>Strigeidida</taxon>
        <taxon>Schistosomatoidea</taxon>
        <taxon>Schistosomatidae</taxon>
        <taxon>Schistosoma</taxon>
    </lineage>
</organism>
<gene>
    <name evidence="4" type="ORF">EWB00_003391</name>
</gene>
<dbReference type="InterPro" id="IPR006640">
    <property type="entry name" value="SprT-like_domain"/>
</dbReference>
<evidence type="ECO:0000259" key="3">
    <source>
        <dbReference type="SMART" id="SM00731"/>
    </source>
</evidence>
<comment type="caution">
    <text evidence="4">The sequence shown here is derived from an EMBL/GenBank/DDBJ whole genome shotgun (WGS) entry which is preliminary data.</text>
</comment>
<keyword evidence="2" id="KW-0539">Nucleus</keyword>
<dbReference type="AlphaFoldDB" id="A0A4Z2DWP1"/>